<sequence length="77" mass="9332">MLQYESDQHLPKVETEAWVLLVRLKIGQCKKERIRTIHIFKDDLKKECKSLQTTDLHFHRWRSFSFPLRCEACVHHV</sequence>
<proteinExistence type="predicted"/>
<comment type="caution">
    <text evidence="1">The sequence shown here is derived from an EMBL/GenBank/DDBJ whole genome shotgun (WGS) entry which is preliminary data.</text>
</comment>
<keyword evidence="2" id="KW-1185">Reference proteome</keyword>
<evidence type="ECO:0000313" key="1">
    <source>
        <dbReference type="EMBL" id="KAG7482546.1"/>
    </source>
</evidence>
<evidence type="ECO:0000313" key="2">
    <source>
        <dbReference type="Proteomes" id="UP000693946"/>
    </source>
</evidence>
<name>A0AAV6Q6Q3_SOLSE</name>
<reference evidence="1 2" key="1">
    <citation type="journal article" date="2021" name="Sci. Rep.">
        <title>Chromosome anchoring in Senegalese sole (Solea senegalensis) reveals sex-associated markers and genome rearrangements in flatfish.</title>
        <authorList>
            <person name="Guerrero-Cozar I."/>
            <person name="Gomez-Garrido J."/>
            <person name="Berbel C."/>
            <person name="Martinez-Blanch J.F."/>
            <person name="Alioto T."/>
            <person name="Claros M.G."/>
            <person name="Gagnaire P.A."/>
            <person name="Manchado M."/>
        </authorList>
    </citation>
    <scope>NUCLEOTIDE SEQUENCE [LARGE SCALE GENOMIC DNA]</scope>
    <source>
        <strain evidence="1">Sse05_10M</strain>
    </source>
</reference>
<dbReference type="EMBL" id="JAGKHQ010000019">
    <property type="protein sequence ID" value="KAG7482546.1"/>
    <property type="molecule type" value="Genomic_DNA"/>
</dbReference>
<dbReference type="AlphaFoldDB" id="A0AAV6Q6Q3"/>
<organism evidence="1 2">
    <name type="scientific">Solea senegalensis</name>
    <name type="common">Senegalese sole</name>
    <dbReference type="NCBI Taxonomy" id="28829"/>
    <lineage>
        <taxon>Eukaryota</taxon>
        <taxon>Metazoa</taxon>
        <taxon>Chordata</taxon>
        <taxon>Craniata</taxon>
        <taxon>Vertebrata</taxon>
        <taxon>Euteleostomi</taxon>
        <taxon>Actinopterygii</taxon>
        <taxon>Neopterygii</taxon>
        <taxon>Teleostei</taxon>
        <taxon>Neoteleostei</taxon>
        <taxon>Acanthomorphata</taxon>
        <taxon>Carangaria</taxon>
        <taxon>Pleuronectiformes</taxon>
        <taxon>Pleuronectoidei</taxon>
        <taxon>Soleidae</taxon>
        <taxon>Solea</taxon>
    </lineage>
</organism>
<gene>
    <name evidence="1" type="ORF">JOB18_024028</name>
</gene>
<dbReference type="Proteomes" id="UP000693946">
    <property type="component" value="Linkage Group LG7"/>
</dbReference>
<accession>A0AAV6Q6Q3</accession>
<protein>
    <submittedName>
        <fullName evidence="1">Uncharacterized protein</fullName>
    </submittedName>
</protein>